<dbReference type="Proteomes" id="UP001323617">
    <property type="component" value="Unassembled WGS sequence"/>
</dbReference>
<feature type="compositionally biased region" description="Polar residues" evidence="5">
    <location>
        <begin position="72"/>
        <end position="85"/>
    </location>
</feature>
<dbReference type="RefSeq" id="XP_062803129.1">
    <property type="nucleotide sequence ID" value="XM_062944314.1"/>
</dbReference>
<dbReference type="GeneID" id="87965179"/>
<dbReference type="PANTHER" id="PTHR14577:SF0">
    <property type="entry name" value="NUCLEOLAR PROTEIN 12"/>
    <property type="match status" value="1"/>
</dbReference>
<keyword evidence="3" id="KW-0175">Coiled coil</keyword>
<evidence type="ECO:0000256" key="1">
    <source>
        <dbReference type="ARBA" id="ARBA00004604"/>
    </source>
</evidence>
<feature type="region of interest" description="Disordered" evidence="5">
    <location>
        <begin position="248"/>
        <end position="325"/>
    </location>
</feature>
<organism evidence="6 7">
    <name type="scientific">Podospora pseudoanserina</name>
    <dbReference type="NCBI Taxonomy" id="2609844"/>
    <lineage>
        <taxon>Eukaryota</taxon>
        <taxon>Fungi</taxon>
        <taxon>Dikarya</taxon>
        <taxon>Ascomycota</taxon>
        <taxon>Pezizomycotina</taxon>
        <taxon>Sordariomycetes</taxon>
        <taxon>Sordariomycetidae</taxon>
        <taxon>Sordariales</taxon>
        <taxon>Podosporaceae</taxon>
        <taxon>Podospora</taxon>
    </lineage>
</organism>
<accession>A0ABR0IHM3</accession>
<feature type="region of interest" description="Disordered" evidence="5">
    <location>
        <begin position="199"/>
        <end position="224"/>
    </location>
</feature>
<sequence length="325" mass="36623">MQLAGMDDAAQSRSRRIHQTQAKTGATTNGPPACHPLLQTRRCGAARIPITPARAVSEKLQGINIAKITAAGPSTQPSQHPTSIPSQPPPNSPKMDGTAAMFAQPGMFIQPRVRKTAPPPPKKRKVQHAVEEVTFDRTAREEYLTGFHKRKLERKRHAQQIAEQKAREERIETRKQIREERKQALEEHVQTIQQILREAEAAGTGTAGKDGEEDEEWGGLSDDEVVEAPIDMEEEYIDEDKYTTVTVEAVSVDRDGLHKPKAVSTDDDEESKTEKPEDEDKQATKGAKRPKEQKKKKKFRYETKFDRQLTERKQKAKKRKARGVE</sequence>
<comment type="subcellular location">
    <subcellularLocation>
        <location evidence="1">Nucleus</location>
        <location evidence="1">Nucleolus</location>
    </subcellularLocation>
</comment>
<evidence type="ECO:0000313" key="6">
    <source>
        <dbReference type="EMBL" id="KAK4679659.1"/>
    </source>
</evidence>
<feature type="region of interest" description="Disordered" evidence="5">
    <location>
        <begin position="1"/>
        <end position="34"/>
    </location>
</feature>
<name>A0ABR0IHM3_9PEZI</name>
<proteinExistence type="inferred from homology"/>
<dbReference type="InterPro" id="IPR019186">
    <property type="entry name" value="Nucleolar_protein_12"/>
</dbReference>
<comment type="similarity">
    <text evidence="2">Belongs to the RRP17 family.</text>
</comment>
<reference evidence="6 7" key="1">
    <citation type="journal article" date="2023" name="bioRxiv">
        <title>High-quality genome assemblies of four members of thePodospora anserinaspecies complex.</title>
        <authorList>
            <person name="Ament-Velasquez S.L."/>
            <person name="Vogan A.A."/>
            <person name="Wallerman O."/>
            <person name="Hartmann F."/>
            <person name="Gautier V."/>
            <person name="Silar P."/>
            <person name="Giraud T."/>
            <person name="Johannesson H."/>
        </authorList>
    </citation>
    <scope>NUCLEOTIDE SEQUENCE [LARGE SCALE GENOMIC DNA]</scope>
    <source>
        <strain evidence="6 7">CBS 124.78</strain>
    </source>
</reference>
<protein>
    <recommendedName>
        <fullName evidence="8">Ribosomal RNA-processing protein 17</fullName>
    </recommendedName>
</protein>
<dbReference type="EMBL" id="JAFFHC010000002">
    <property type="protein sequence ID" value="KAK4679659.1"/>
    <property type="molecule type" value="Genomic_DNA"/>
</dbReference>
<feature type="compositionally biased region" description="Acidic residues" evidence="5">
    <location>
        <begin position="265"/>
        <end position="280"/>
    </location>
</feature>
<feature type="compositionally biased region" description="Acidic residues" evidence="5">
    <location>
        <begin position="211"/>
        <end position="224"/>
    </location>
</feature>
<evidence type="ECO:0000256" key="4">
    <source>
        <dbReference type="ARBA" id="ARBA00023242"/>
    </source>
</evidence>
<evidence type="ECO:0000256" key="3">
    <source>
        <dbReference type="ARBA" id="ARBA00023054"/>
    </source>
</evidence>
<evidence type="ECO:0008006" key="8">
    <source>
        <dbReference type="Google" id="ProtNLM"/>
    </source>
</evidence>
<feature type="compositionally biased region" description="Basic residues" evidence="5">
    <location>
        <begin position="286"/>
        <end position="299"/>
    </location>
</feature>
<keyword evidence="7" id="KW-1185">Reference proteome</keyword>
<feature type="compositionally biased region" description="Polar residues" evidence="5">
    <location>
        <begin position="19"/>
        <end position="30"/>
    </location>
</feature>
<feature type="compositionally biased region" description="Basic residues" evidence="5">
    <location>
        <begin position="314"/>
        <end position="325"/>
    </location>
</feature>
<evidence type="ECO:0000313" key="7">
    <source>
        <dbReference type="Proteomes" id="UP001323617"/>
    </source>
</evidence>
<feature type="region of interest" description="Disordered" evidence="5">
    <location>
        <begin position="71"/>
        <end position="98"/>
    </location>
</feature>
<evidence type="ECO:0000256" key="2">
    <source>
        <dbReference type="ARBA" id="ARBA00007175"/>
    </source>
</evidence>
<comment type="caution">
    <text evidence="6">The sequence shown here is derived from an EMBL/GenBank/DDBJ whole genome shotgun (WGS) entry which is preliminary data.</text>
</comment>
<keyword evidence="4" id="KW-0539">Nucleus</keyword>
<dbReference type="Pfam" id="PF09805">
    <property type="entry name" value="Nop25"/>
    <property type="match status" value="1"/>
</dbReference>
<feature type="compositionally biased region" description="Basic and acidic residues" evidence="5">
    <location>
        <begin position="300"/>
        <end position="313"/>
    </location>
</feature>
<evidence type="ECO:0000256" key="5">
    <source>
        <dbReference type="SAM" id="MobiDB-lite"/>
    </source>
</evidence>
<gene>
    <name evidence="6" type="ORF">QC764_206100</name>
</gene>
<dbReference type="PANTHER" id="PTHR14577">
    <property type="entry name" value="NUCLEOLAR PROTEIN 12"/>
    <property type="match status" value="1"/>
</dbReference>